<evidence type="ECO:0000259" key="6">
    <source>
        <dbReference type="PROSITE" id="PS50158"/>
    </source>
</evidence>
<feature type="compositionally biased region" description="Polar residues" evidence="5">
    <location>
        <begin position="8"/>
        <end position="32"/>
    </location>
</feature>
<dbReference type="AlphaFoldDB" id="A0ABC8TDH0"/>
<dbReference type="PROSITE" id="PS51999">
    <property type="entry name" value="ZF_GRF"/>
    <property type="match status" value="2"/>
</dbReference>
<feature type="compositionally biased region" description="Basic and acidic residues" evidence="5">
    <location>
        <begin position="62"/>
        <end position="75"/>
    </location>
</feature>
<dbReference type="Pfam" id="PF06839">
    <property type="entry name" value="Zn_ribbon_GRF"/>
    <property type="match status" value="2"/>
</dbReference>
<feature type="region of interest" description="Disordered" evidence="5">
    <location>
        <begin position="215"/>
        <end position="234"/>
    </location>
</feature>
<evidence type="ECO:0000313" key="9">
    <source>
        <dbReference type="Proteomes" id="UP001642360"/>
    </source>
</evidence>
<keyword evidence="9" id="KW-1185">Reference proteome</keyword>
<keyword evidence="3" id="KW-0862">Zinc</keyword>
<keyword evidence="1" id="KW-0479">Metal-binding</keyword>
<dbReference type="InterPro" id="IPR001878">
    <property type="entry name" value="Znf_CCHC"/>
</dbReference>
<feature type="domain" description="CCHC-type" evidence="6">
    <location>
        <begin position="53"/>
        <end position="68"/>
    </location>
</feature>
<dbReference type="PANTHER" id="PTHR33680:SF1">
    <property type="entry name" value="OS05G0489500 PROTEIN"/>
    <property type="match status" value="1"/>
</dbReference>
<proteinExistence type="predicted"/>
<name>A0ABC8TDH0_9AQUA</name>
<evidence type="ECO:0000256" key="4">
    <source>
        <dbReference type="PROSITE-ProRule" id="PRU00047"/>
    </source>
</evidence>
<organism evidence="8 9">
    <name type="scientific">Ilex paraguariensis</name>
    <name type="common">yerba mate</name>
    <dbReference type="NCBI Taxonomy" id="185542"/>
    <lineage>
        <taxon>Eukaryota</taxon>
        <taxon>Viridiplantae</taxon>
        <taxon>Streptophyta</taxon>
        <taxon>Embryophyta</taxon>
        <taxon>Tracheophyta</taxon>
        <taxon>Spermatophyta</taxon>
        <taxon>Magnoliopsida</taxon>
        <taxon>eudicotyledons</taxon>
        <taxon>Gunneridae</taxon>
        <taxon>Pentapetalae</taxon>
        <taxon>asterids</taxon>
        <taxon>campanulids</taxon>
        <taxon>Aquifoliales</taxon>
        <taxon>Aquifoliaceae</taxon>
        <taxon>Ilex</taxon>
    </lineage>
</organism>
<feature type="domain" description="GRF-type" evidence="7">
    <location>
        <begin position="148"/>
        <end position="191"/>
    </location>
</feature>
<dbReference type="SMART" id="SM00343">
    <property type="entry name" value="ZnF_C2HC"/>
    <property type="match status" value="1"/>
</dbReference>
<sequence>MAFEGESVISNSSSVTTCFPTHNQNHTQSPNPNGGAPKFSSPQKKNRVQGDTCFSCQKKGHWAKDCPSRTPKKPEPSSPKLYVAADGFQYSPCLLCPCGAGTCLLLTSNTDKNPGRKFYTCPNKEAKCKFFKWSDMVRSDEIIYAPICGCGAAPCRIHIETSGPNAGRKLFVCPIKKGQGACNFFQWQDVHSPSNNLVEQGDFTHPGLKIQAATVDASRNPQHHRENSGSSKRDKAMMVEFKGLEDTSDDLLRTHCKRLRHGSPKIGGSVFEFDDLSMTKSKAIDLLTEEEFRASVLSSKEEIRHRQAEYRRQISIAGATPLEASTSYSSSLLTTSVRQNCLVTAEIHRSLGLHFRGWWGRLAFPPSQCLAIPAPKPFFCCVFPSFDPISDSKSVDLFEIEASPRQRESPLAAEGNNSSPVLIGQDDQSLSVVPWEPSKFEGSLDIVPGRIMEVSVSEAFGKVALILQDKLVTLLESMHYSAHEFMVREAKTTFAALGLLFIDCRPFCKRVEEFISHASSLAEIGSCIRHDHLSRELLDRCNLEKKRLHDISGDHAKAKADLETCRERLQVLRTEASRVRGLLCQLEMELADCEAQNKDFEICFDHISKEMEESERSVVVASKEAEAALKLCQQREVEHDAAKAAFDRARALLRES</sequence>
<evidence type="ECO:0000259" key="7">
    <source>
        <dbReference type="PROSITE" id="PS51999"/>
    </source>
</evidence>
<dbReference type="EMBL" id="CAUOFW020004547">
    <property type="protein sequence ID" value="CAK9166182.1"/>
    <property type="molecule type" value="Genomic_DNA"/>
</dbReference>
<evidence type="ECO:0000256" key="1">
    <source>
        <dbReference type="ARBA" id="ARBA00022723"/>
    </source>
</evidence>
<dbReference type="SUPFAM" id="SSF57756">
    <property type="entry name" value="Retrovirus zinc finger-like domains"/>
    <property type="match status" value="1"/>
</dbReference>
<evidence type="ECO:0000256" key="3">
    <source>
        <dbReference type="ARBA" id="ARBA00022833"/>
    </source>
</evidence>
<feature type="domain" description="GRF-type" evidence="7">
    <location>
        <begin position="96"/>
        <end position="137"/>
    </location>
</feature>
<dbReference type="Proteomes" id="UP001642360">
    <property type="component" value="Unassembled WGS sequence"/>
</dbReference>
<evidence type="ECO:0000313" key="8">
    <source>
        <dbReference type="EMBL" id="CAK9166182.1"/>
    </source>
</evidence>
<evidence type="ECO:0000256" key="2">
    <source>
        <dbReference type="ARBA" id="ARBA00022771"/>
    </source>
</evidence>
<gene>
    <name evidence="8" type="ORF">ILEXP_LOCUS35388</name>
</gene>
<dbReference type="InterPro" id="IPR010666">
    <property type="entry name" value="Znf_GRF"/>
</dbReference>
<evidence type="ECO:0000256" key="5">
    <source>
        <dbReference type="SAM" id="MobiDB-lite"/>
    </source>
</evidence>
<keyword evidence="2 4" id="KW-0863">Zinc-finger</keyword>
<feature type="region of interest" description="Disordered" evidence="5">
    <location>
        <begin position="1"/>
        <end position="78"/>
    </location>
</feature>
<dbReference type="PANTHER" id="PTHR33680">
    <property type="entry name" value="OS07G0190500 PROTEIN"/>
    <property type="match status" value="1"/>
</dbReference>
<reference evidence="8 9" key="1">
    <citation type="submission" date="2024-02" db="EMBL/GenBank/DDBJ databases">
        <authorList>
            <person name="Vignale AGUSTIN F."/>
            <person name="Sosa J E."/>
            <person name="Modenutti C."/>
        </authorList>
    </citation>
    <scope>NUCLEOTIDE SEQUENCE [LARGE SCALE GENOMIC DNA]</scope>
</reference>
<dbReference type="GO" id="GO:0008270">
    <property type="term" value="F:zinc ion binding"/>
    <property type="evidence" value="ECO:0007669"/>
    <property type="project" value="UniProtKB-KW"/>
</dbReference>
<protein>
    <recommendedName>
        <fullName evidence="10">CCHC-type domain-containing protein</fullName>
    </recommendedName>
</protein>
<dbReference type="Gene3D" id="4.10.60.10">
    <property type="entry name" value="Zinc finger, CCHC-type"/>
    <property type="match status" value="1"/>
</dbReference>
<dbReference type="InterPro" id="IPR036875">
    <property type="entry name" value="Znf_CCHC_sf"/>
</dbReference>
<accession>A0ABC8TDH0</accession>
<dbReference type="Pfam" id="PF00098">
    <property type="entry name" value="zf-CCHC"/>
    <property type="match status" value="1"/>
</dbReference>
<evidence type="ECO:0008006" key="10">
    <source>
        <dbReference type="Google" id="ProtNLM"/>
    </source>
</evidence>
<comment type="caution">
    <text evidence="8">The sequence shown here is derived from an EMBL/GenBank/DDBJ whole genome shotgun (WGS) entry which is preliminary data.</text>
</comment>
<feature type="compositionally biased region" description="Basic and acidic residues" evidence="5">
    <location>
        <begin position="223"/>
        <end position="234"/>
    </location>
</feature>
<dbReference type="PROSITE" id="PS50158">
    <property type="entry name" value="ZF_CCHC"/>
    <property type="match status" value="1"/>
</dbReference>